<evidence type="ECO:0000313" key="2">
    <source>
        <dbReference type="Proteomes" id="UP001497444"/>
    </source>
</evidence>
<dbReference type="PANTHER" id="PTHR33322">
    <property type="entry name" value="BAG DOMAIN CONTAINING PROTEIN, EXPRESSED"/>
    <property type="match status" value="1"/>
</dbReference>
<name>A0ABP0W7B0_9BRYO</name>
<sequence>MEGSLLENATFSSSRMHGSSFDSHEFRDPDKYDSRCTRASRRQYRAPQSSLLDPSLIRPRHSRGAGRVQKARENSTSTNCQMEETDNLKRKKVMRRLGTRSSEFAPINNTVRASPTMRQQHQQQQQQQQQKAYQELRSRTTPSFRCYIDLDMLITSIQALYRGYAVRKCEPVKHLRIIARVREEMRTMVEKAVEVEQYDRLCCDQVEQLRWSEALMALLLRLDSIQDVHPVVREIRKSVVHEVTHFQTLIDSALEYSLHYGNKRPPPAQAKEVKTDNNIQALENENNAYREHHPVSLQISDMDPLGAAKAVLKNWCSIVWELVKDPDIQSGMENLEKEVSLVDNQMGSASVSKDTPASASSSRRIKDEECFLIRPSLSDASIVGMETHADSLSEAQKENEPNAALGEWEGVNVIMQTVPCPMNIKEKHEGVEATVLHELDQGGQKPTLGEEDLSLSNFGALEKGEELLREDKHAVSNNEDSAKAHVLREGIPTQADVGVATPATPAVECIEANGNKVLDPLTTESFGGPSATPSYFITSPCPTPYLSESDMDGVTTGIRNSQKQDRSITENDPTKDVCSESLDLVAALSACPPHGSAHYHSNVQLGSLYPPGSEEVSDSMLIQHILEENHKLRAVIGEVLQWGKQQTAIIHNLASRIEQLEAIVLAGKSLKKFLDSGESIDVINAMTKEENATEHPYHHGAKWEGRERFYHLEDENSPVEDPENFS</sequence>
<dbReference type="Proteomes" id="UP001497444">
    <property type="component" value="Chromosome 15"/>
</dbReference>
<dbReference type="EMBL" id="OZ020110">
    <property type="protein sequence ID" value="CAK9262687.1"/>
    <property type="molecule type" value="Genomic_DNA"/>
</dbReference>
<keyword evidence="2" id="KW-1185">Reference proteome</keyword>
<evidence type="ECO:0000313" key="1">
    <source>
        <dbReference type="EMBL" id="CAK9262687.1"/>
    </source>
</evidence>
<dbReference type="Pfam" id="PF02179">
    <property type="entry name" value="BAG"/>
    <property type="match status" value="1"/>
</dbReference>
<reference evidence="1" key="1">
    <citation type="submission" date="2024-02" db="EMBL/GenBank/DDBJ databases">
        <authorList>
            <consortium name="ELIXIR-Norway"/>
            <consortium name="Elixir Norway"/>
        </authorList>
    </citation>
    <scope>NUCLEOTIDE SEQUENCE</scope>
</reference>
<dbReference type="Gene3D" id="1.20.58.120">
    <property type="entry name" value="BAG domain"/>
    <property type="match status" value="1"/>
</dbReference>
<dbReference type="PROSITE" id="PS51035">
    <property type="entry name" value="BAG"/>
    <property type="match status" value="1"/>
</dbReference>
<dbReference type="InterPro" id="IPR040400">
    <property type="entry name" value="BAG5/6/7/8"/>
</dbReference>
<dbReference type="PANTHER" id="PTHR33322:SF4">
    <property type="entry name" value="BAG DOMAIN CONTAINING PROTEIN, EXPRESSED"/>
    <property type="match status" value="1"/>
</dbReference>
<protein>
    <submittedName>
        <fullName evidence="1">Uncharacterized protein</fullName>
    </submittedName>
</protein>
<dbReference type="SUPFAM" id="SSF63491">
    <property type="entry name" value="BAG domain"/>
    <property type="match status" value="1"/>
</dbReference>
<gene>
    <name evidence="1" type="ORF">CSSPJE1EN1_LOCUS8165</name>
</gene>
<dbReference type="CDD" id="cd23767">
    <property type="entry name" value="IQCD"/>
    <property type="match status" value="1"/>
</dbReference>
<dbReference type="InterPro" id="IPR003103">
    <property type="entry name" value="BAG_domain"/>
</dbReference>
<proteinExistence type="predicted"/>
<dbReference type="InterPro" id="IPR036533">
    <property type="entry name" value="BAG_dom_sf"/>
</dbReference>
<organism evidence="1 2">
    <name type="scientific">Sphagnum jensenii</name>
    <dbReference type="NCBI Taxonomy" id="128206"/>
    <lineage>
        <taxon>Eukaryota</taxon>
        <taxon>Viridiplantae</taxon>
        <taxon>Streptophyta</taxon>
        <taxon>Embryophyta</taxon>
        <taxon>Bryophyta</taxon>
        <taxon>Sphagnophytina</taxon>
        <taxon>Sphagnopsida</taxon>
        <taxon>Sphagnales</taxon>
        <taxon>Sphagnaceae</taxon>
        <taxon>Sphagnum</taxon>
    </lineage>
</organism>
<accession>A0ABP0W7B0</accession>